<dbReference type="Gene3D" id="3.40.50.2000">
    <property type="entry name" value="Glycogen Phosphorylase B"/>
    <property type="match status" value="2"/>
</dbReference>
<name>A0AA46Z1Q6_BACT4</name>
<dbReference type="PANTHER" id="PTHR12526">
    <property type="entry name" value="GLYCOSYLTRANSFERASE"/>
    <property type="match status" value="1"/>
</dbReference>
<dbReference type="Pfam" id="PF00534">
    <property type="entry name" value="Glycos_transf_1"/>
    <property type="match status" value="1"/>
</dbReference>
<protein>
    <submittedName>
        <fullName evidence="3">Glycosyltransferase family 4 protein</fullName>
    </submittedName>
</protein>
<dbReference type="InterPro" id="IPR001296">
    <property type="entry name" value="Glyco_trans_1"/>
</dbReference>
<keyword evidence="1" id="KW-0472">Membrane</keyword>
<reference evidence="3" key="1">
    <citation type="submission" date="2021-06" db="EMBL/GenBank/DDBJ databases">
        <title>Interrogation of the integrated mobile genetic elements in gut-associated Bacteroides with a consensus prediction approach.</title>
        <authorList>
            <person name="Campbell D.E."/>
            <person name="Leigh J.R."/>
            <person name="Kim T."/>
            <person name="England W."/>
            <person name="Whitaker R.J."/>
            <person name="Degnan P.H."/>
        </authorList>
    </citation>
    <scope>NUCLEOTIDE SEQUENCE</scope>
    <source>
        <strain evidence="3">VPI-BTDOT2</strain>
    </source>
</reference>
<dbReference type="RefSeq" id="WP_008762086.1">
    <property type="nucleotide sequence ID" value="NZ_CAXSVM010000085.1"/>
</dbReference>
<accession>A0AA46Z1Q6</accession>
<dbReference type="EMBL" id="CP083681">
    <property type="protein sequence ID" value="UYU71619.1"/>
    <property type="molecule type" value="Genomic_DNA"/>
</dbReference>
<feature type="domain" description="Glycosyl transferase family 1" evidence="2">
    <location>
        <begin position="215"/>
        <end position="376"/>
    </location>
</feature>
<gene>
    <name evidence="3" type="ORF">KQP59_00465</name>
</gene>
<organism evidence="3 4">
    <name type="scientific">Bacteroides thetaiotaomicron</name>
    <dbReference type="NCBI Taxonomy" id="818"/>
    <lineage>
        <taxon>Bacteria</taxon>
        <taxon>Pseudomonadati</taxon>
        <taxon>Bacteroidota</taxon>
        <taxon>Bacteroidia</taxon>
        <taxon>Bacteroidales</taxon>
        <taxon>Bacteroidaceae</taxon>
        <taxon>Bacteroides</taxon>
    </lineage>
</organism>
<evidence type="ECO:0000256" key="1">
    <source>
        <dbReference type="SAM" id="Phobius"/>
    </source>
</evidence>
<proteinExistence type="predicted"/>
<evidence type="ECO:0000313" key="4">
    <source>
        <dbReference type="Proteomes" id="UP001156216"/>
    </source>
</evidence>
<dbReference type="GO" id="GO:0016757">
    <property type="term" value="F:glycosyltransferase activity"/>
    <property type="evidence" value="ECO:0007669"/>
    <property type="project" value="InterPro"/>
</dbReference>
<evidence type="ECO:0000259" key="2">
    <source>
        <dbReference type="Pfam" id="PF00534"/>
    </source>
</evidence>
<dbReference type="Proteomes" id="UP001156216">
    <property type="component" value="Chromosome"/>
</dbReference>
<keyword evidence="1" id="KW-1133">Transmembrane helix</keyword>
<evidence type="ECO:0000313" key="3">
    <source>
        <dbReference type="EMBL" id="UYU71619.1"/>
    </source>
</evidence>
<feature type="transmembrane region" description="Helical" evidence="1">
    <location>
        <begin position="85"/>
        <end position="103"/>
    </location>
</feature>
<dbReference type="AlphaFoldDB" id="A0AA46Z1Q6"/>
<sequence>MTKKKKALIIGEAFYPEDFLINDLVQEWEKDKYEFAVLTRAPSYPFGKVYEGYKNRIYQTTYYNTIKVYRFPVVQGYEKSTLIKILNYFSFVFWSFWIVLFIGRQFDRVFIYQTGPLTLATAGIILKKLYKAQVTIWTQDLWPETVYAYGFKKTRFLSFCLEHFVKWIYKNCDNILVSCEGFIDRLRRYVPEKDITFIPNWSLMKYSPVQKQRLPGKFNFTFAGNIGKVQNLDNIVLGFSKFAKKGYSEAYLNIIGDGSYLAELKELVSRENICNVNFMGRKPLAEMPNYYEASDVLVMSLKDTPLYEIMIPSKFQAYLTTHKPIYAIFKGEVKQLVEDYGLGIIAHPSDIDEIALGFENFLSLSDEQMQRISENALRLLDSVFNREMIIEKINLIFWRS</sequence>
<dbReference type="SUPFAM" id="SSF53756">
    <property type="entry name" value="UDP-Glycosyltransferase/glycogen phosphorylase"/>
    <property type="match status" value="1"/>
</dbReference>
<dbReference type="CDD" id="cd03794">
    <property type="entry name" value="GT4_WbuB-like"/>
    <property type="match status" value="1"/>
</dbReference>
<keyword evidence="1" id="KW-0812">Transmembrane</keyword>